<dbReference type="OrthoDB" id="9886271at2759"/>
<dbReference type="RefSeq" id="XP_020644487.1">
    <property type="nucleotide sequence ID" value="XM_020788828.2"/>
</dbReference>
<dbReference type="Proteomes" id="UP001652642">
    <property type="component" value="Chromosome 1"/>
</dbReference>
<dbReference type="InParanoid" id="A0A6J0T7J2"/>
<dbReference type="PIRSF" id="PIRSF002419">
    <property type="entry name" value="Tetraspanin"/>
    <property type="match status" value="1"/>
</dbReference>
<evidence type="ECO:0000313" key="9">
    <source>
        <dbReference type="RefSeq" id="XP_020644487.1"/>
    </source>
</evidence>
<keyword evidence="8" id="KW-1185">Reference proteome</keyword>
<sequence length="243" mass="27863">MSQRYWVRAMKCQLLVASLFVTLLGISLSILTVVMYYGKHFTIMKDVSLEKSSYYRTFHSAVCSIGLCLSIILVFAALLSIVATVRELESAMAVGFFCFAVVFCASVQATYWTITNSIVVENAVMDAYDFVYEDVRRNVSNTRRQELQGIHETFHCCGKKSPFGEASNIEKEMCHSEAEESIKEHCLPEIQYFMKKHMSFVSILMIITVFFMVYGMILTSFLWISIHFKNSLDRKGKYILARQ</sequence>
<reference evidence="9" key="2">
    <citation type="submission" date="2025-08" db="UniProtKB">
        <authorList>
            <consortium name="RefSeq"/>
        </authorList>
    </citation>
    <scope>IDENTIFICATION</scope>
</reference>
<evidence type="ECO:0000256" key="6">
    <source>
        <dbReference type="PIRSR" id="PIRSR002419-1"/>
    </source>
</evidence>
<gene>
    <name evidence="9" type="primary">TSPAN32</name>
</gene>
<comment type="subcellular location">
    <subcellularLocation>
        <location evidence="1 7">Membrane</location>
        <topology evidence="1 7">Multi-pass membrane protein</topology>
    </subcellularLocation>
</comment>
<dbReference type="Pfam" id="PF00335">
    <property type="entry name" value="Tetraspanin"/>
    <property type="match status" value="1"/>
</dbReference>
<evidence type="ECO:0000313" key="8">
    <source>
        <dbReference type="Proteomes" id="UP001652642"/>
    </source>
</evidence>
<dbReference type="InterPro" id="IPR018499">
    <property type="entry name" value="Tetraspanin/Peripherin"/>
</dbReference>
<accession>A0A6J0T7J2</accession>
<protein>
    <recommendedName>
        <fullName evidence="7">Tetraspanin</fullName>
    </recommendedName>
</protein>
<keyword evidence="5 7" id="KW-0472">Membrane</keyword>
<proteinExistence type="inferred from homology"/>
<evidence type="ECO:0000256" key="4">
    <source>
        <dbReference type="ARBA" id="ARBA00022989"/>
    </source>
</evidence>
<evidence type="ECO:0000256" key="2">
    <source>
        <dbReference type="ARBA" id="ARBA00006840"/>
    </source>
</evidence>
<comment type="similarity">
    <text evidence="2 7">Belongs to the tetraspanin (TM4SF) family.</text>
</comment>
<evidence type="ECO:0000256" key="7">
    <source>
        <dbReference type="RuleBase" id="RU361218"/>
    </source>
</evidence>
<feature type="transmembrane region" description="Helical" evidence="7">
    <location>
        <begin position="12"/>
        <end position="38"/>
    </location>
</feature>
<dbReference type="CTD" id="10077"/>
<dbReference type="GeneID" id="110076570"/>
<dbReference type="Gene3D" id="1.10.1450.10">
    <property type="entry name" value="Tetraspanin"/>
    <property type="match status" value="1"/>
</dbReference>
<evidence type="ECO:0000256" key="1">
    <source>
        <dbReference type="ARBA" id="ARBA00004141"/>
    </source>
</evidence>
<dbReference type="GO" id="GO:0016020">
    <property type="term" value="C:membrane"/>
    <property type="evidence" value="ECO:0007669"/>
    <property type="project" value="UniProtKB-SubCell"/>
</dbReference>
<dbReference type="AlphaFoldDB" id="A0A6J0T7J2"/>
<dbReference type="SUPFAM" id="SSF48652">
    <property type="entry name" value="Tetraspanin"/>
    <property type="match status" value="1"/>
</dbReference>
<evidence type="ECO:0000256" key="5">
    <source>
        <dbReference type="ARBA" id="ARBA00023136"/>
    </source>
</evidence>
<name>A0A6J0T7J2_9SAUR</name>
<feature type="transmembrane region" description="Helical" evidence="7">
    <location>
        <begin position="58"/>
        <end position="82"/>
    </location>
</feature>
<dbReference type="KEGG" id="pvt:110076570"/>
<reference evidence="8" key="1">
    <citation type="submission" date="2025-05" db="UniProtKB">
        <authorList>
            <consortium name="RefSeq"/>
        </authorList>
    </citation>
    <scope>NUCLEOTIDE SEQUENCE [LARGE SCALE GENOMIC DNA]</scope>
</reference>
<feature type="disulfide bond" evidence="6">
    <location>
        <begin position="157"/>
        <end position="174"/>
    </location>
</feature>
<dbReference type="InterPro" id="IPR000301">
    <property type="entry name" value="Tetraspanin_animals"/>
</dbReference>
<feature type="transmembrane region" description="Helical" evidence="7">
    <location>
        <begin position="94"/>
        <end position="114"/>
    </location>
</feature>
<feature type="transmembrane region" description="Helical" evidence="7">
    <location>
        <begin position="200"/>
        <end position="224"/>
    </location>
</feature>
<organism evidence="8 9">
    <name type="scientific">Pogona vitticeps</name>
    <name type="common">central bearded dragon</name>
    <dbReference type="NCBI Taxonomy" id="103695"/>
    <lineage>
        <taxon>Eukaryota</taxon>
        <taxon>Metazoa</taxon>
        <taxon>Chordata</taxon>
        <taxon>Craniata</taxon>
        <taxon>Vertebrata</taxon>
        <taxon>Euteleostomi</taxon>
        <taxon>Lepidosauria</taxon>
        <taxon>Squamata</taxon>
        <taxon>Bifurcata</taxon>
        <taxon>Unidentata</taxon>
        <taxon>Episquamata</taxon>
        <taxon>Toxicofera</taxon>
        <taxon>Iguania</taxon>
        <taxon>Acrodonta</taxon>
        <taxon>Agamidae</taxon>
        <taxon>Amphibolurinae</taxon>
        <taxon>Pogona</taxon>
    </lineage>
</organism>
<dbReference type="InterPro" id="IPR008952">
    <property type="entry name" value="Tetraspanin_EC2_sf"/>
</dbReference>
<keyword evidence="6" id="KW-1015">Disulfide bond</keyword>
<keyword evidence="4 7" id="KW-1133">Transmembrane helix</keyword>
<evidence type="ECO:0000256" key="3">
    <source>
        <dbReference type="ARBA" id="ARBA00022692"/>
    </source>
</evidence>
<keyword evidence="3 7" id="KW-0812">Transmembrane</keyword>